<dbReference type="RefSeq" id="WP_155302427.1">
    <property type="nucleotide sequence ID" value="NZ_AP021875.1"/>
</dbReference>
<feature type="signal peptide" evidence="5">
    <location>
        <begin position="1"/>
        <end position="25"/>
    </location>
</feature>
<feature type="domain" description="LysM" evidence="6">
    <location>
        <begin position="136"/>
        <end position="183"/>
    </location>
</feature>
<dbReference type="InterPro" id="IPR036779">
    <property type="entry name" value="LysM_dom_sf"/>
</dbReference>
<proteinExistence type="predicted"/>
<dbReference type="PROSITE" id="PS50005">
    <property type="entry name" value="TPR"/>
    <property type="match status" value="6"/>
</dbReference>
<keyword evidence="2 3" id="KW-0802">TPR repeat</keyword>
<gene>
    <name evidence="7" type="ORF">DSCW_07250</name>
</gene>
<dbReference type="Proteomes" id="UP000427769">
    <property type="component" value="Chromosome"/>
</dbReference>
<dbReference type="SUPFAM" id="SSF48452">
    <property type="entry name" value="TPR-like"/>
    <property type="match status" value="2"/>
</dbReference>
<dbReference type="Gene3D" id="3.10.350.10">
    <property type="entry name" value="LysM domain"/>
    <property type="match status" value="2"/>
</dbReference>
<evidence type="ECO:0000259" key="6">
    <source>
        <dbReference type="PROSITE" id="PS51782"/>
    </source>
</evidence>
<keyword evidence="5" id="KW-0732">Signal</keyword>
<dbReference type="PROSITE" id="PS51257">
    <property type="entry name" value="PROKAR_LIPOPROTEIN"/>
    <property type="match status" value="1"/>
</dbReference>
<dbReference type="SMART" id="SM00257">
    <property type="entry name" value="LysM"/>
    <property type="match status" value="2"/>
</dbReference>
<reference evidence="7 8" key="1">
    <citation type="submission" date="2019-11" db="EMBL/GenBank/DDBJ databases">
        <title>Comparative genomics of hydrocarbon-degrading Desulfosarcina strains.</title>
        <authorList>
            <person name="Watanabe M."/>
            <person name="Kojima H."/>
            <person name="Fukui M."/>
        </authorList>
    </citation>
    <scope>NUCLEOTIDE SEQUENCE [LARGE SCALE GENOMIC DNA]</scope>
    <source>
        <strain evidence="7 8">PP31</strain>
    </source>
</reference>
<dbReference type="InterPro" id="IPR051685">
    <property type="entry name" value="Ycf3/AcsC/BcsC/TPR_MFPF"/>
</dbReference>
<dbReference type="SUPFAM" id="SSF54106">
    <property type="entry name" value="LysM domain"/>
    <property type="match status" value="1"/>
</dbReference>
<evidence type="ECO:0000313" key="7">
    <source>
        <dbReference type="EMBL" id="BBO73308.1"/>
    </source>
</evidence>
<evidence type="ECO:0000256" key="3">
    <source>
        <dbReference type="PROSITE-ProRule" id="PRU00339"/>
    </source>
</evidence>
<keyword evidence="8" id="KW-1185">Reference proteome</keyword>
<dbReference type="AlphaFoldDB" id="A0A5K7YXH0"/>
<dbReference type="Pfam" id="PF01476">
    <property type="entry name" value="LysM"/>
    <property type="match status" value="2"/>
</dbReference>
<dbReference type="CDD" id="cd00118">
    <property type="entry name" value="LysM"/>
    <property type="match status" value="1"/>
</dbReference>
<evidence type="ECO:0000256" key="2">
    <source>
        <dbReference type="ARBA" id="ARBA00022803"/>
    </source>
</evidence>
<feature type="repeat" description="TPR" evidence="3">
    <location>
        <begin position="492"/>
        <end position="525"/>
    </location>
</feature>
<evidence type="ECO:0000313" key="8">
    <source>
        <dbReference type="Proteomes" id="UP000427769"/>
    </source>
</evidence>
<dbReference type="PROSITE" id="PS51782">
    <property type="entry name" value="LYSM"/>
    <property type="match status" value="2"/>
</dbReference>
<sequence>MKHKYLSAGLGVILLVLLGCQASQAPREMDKQANAYIEQAQAYEAQGNLLEALEQFKLAQTIAPKEPVVTEGIQRLEKQLDDLAENHYQAGLRYRDKGQWESAKKEFLKALYYRPEHEKAAAMLQQRQPDGGTKYITHQIKAGESISKLALKYYGDYKKYHHIANFNKMTDVTRVRVGQKIRIPVIDGVSIEDLIRISTASTTASQSTPKISGEYTLHEIQPGESLSKIAKKYYGDYKLFRVIADYNGIDDPTSIKVGQKVKVPNLETAGAPKAPADEETPAYAAEPAELEPRDEAPEASGEYRPETEEPVDQVAGYRETGVSLFEEGQYEDAIVEFQKVLSADPGDPAARSYISRSYLELGKSHLAANRLNEAKNAFTTALDYDENCAQCPELLARCQSTDSESLREKGEELLRNNQYDQAIETLQKARALNPDDDGATDLLFQTYYQKATILYDKQEYLAARDAFKEAAAIKSDCSDCASYIESSLEEYKELNYNQGIVYFGQEELGQAIDSWEKVVAVDPDYKDVQQNLRKAKLLNERLERIKSSSGD</sequence>
<feature type="chain" id="PRO_5024343978" description="LysM domain-containing protein" evidence="5">
    <location>
        <begin position="26"/>
        <end position="551"/>
    </location>
</feature>
<organism evidence="7 8">
    <name type="scientific">Desulfosarcina widdelii</name>
    <dbReference type="NCBI Taxonomy" id="947919"/>
    <lineage>
        <taxon>Bacteria</taxon>
        <taxon>Pseudomonadati</taxon>
        <taxon>Thermodesulfobacteriota</taxon>
        <taxon>Desulfobacteria</taxon>
        <taxon>Desulfobacterales</taxon>
        <taxon>Desulfosarcinaceae</taxon>
        <taxon>Desulfosarcina</taxon>
    </lineage>
</organism>
<dbReference type="InterPro" id="IPR011990">
    <property type="entry name" value="TPR-like_helical_dom_sf"/>
</dbReference>
<dbReference type="OrthoDB" id="5412831at2"/>
<dbReference type="PANTHER" id="PTHR44943:SF8">
    <property type="entry name" value="TPR REPEAT-CONTAINING PROTEIN MJ0263"/>
    <property type="match status" value="1"/>
</dbReference>
<dbReference type="SMART" id="SM00028">
    <property type="entry name" value="TPR"/>
    <property type="match status" value="7"/>
</dbReference>
<dbReference type="Pfam" id="PF13181">
    <property type="entry name" value="TPR_8"/>
    <property type="match status" value="2"/>
</dbReference>
<dbReference type="KEGG" id="dwd:DSCW_07250"/>
<protein>
    <recommendedName>
        <fullName evidence="6">LysM domain-containing protein</fullName>
    </recommendedName>
</protein>
<evidence type="ECO:0000256" key="4">
    <source>
        <dbReference type="SAM" id="MobiDB-lite"/>
    </source>
</evidence>
<feature type="repeat" description="TPR" evidence="3">
    <location>
        <begin position="33"/>
        <end position="66"/>
    </location>
</feature>
<keyword evidence="1" id="KW-0677">Repeat</keyword>
<accession>A0A5K7YXH0</accession>
<dbReference type="Pfam" id="PF14559">
    <property type="entry name" value="TPR_19"/>
    <property type="match status" value="1"/>
</dbReference>
<feature type="domain" description="LysM" evidence="6">
    <location>
        <begin position="216"/>
        <end position="263"/>
    </location>
</feature>
<feature type="repeat" description="TPR" evidence="3">
    <location>
        <begin position="355"/>
        <end position="388"/>
    </location>
</feature>
<dbReference type="InterPro" id="IPR018392">
    <property type="entry name" value="LysM"/>
</dbReference>
<dbReference type="EMBL" id="AP021875">
    <property type="protein sequence ID" value="BBO73308.1"/>
    <property type="molecule type" value="Genomic_DNA"/>
</dbReference>
<feature type="repeat" description="TPR" evidence="3">
    <location>
        <begin position="84"/>
        <end position="117"/>
    </location>
</feature>
<dbReference type="PANTHER" id="PTHR44943">
    <property type="entry name" value="CELLULOSE SYNTHASE OPERON PROTEIN C"/>
    <property type="match status" value="1"/>
</dbReference>
<feature type="region of interest" description="Disordered" evidence="4">
    <location>
        <begin position="268"/>
        <end position="312"/>
    </location>
</feature>
<feature type="compositionally biased region" description="Basic and acidic residues" evidence="4">
    <location>
        <begin position="290"/>
        <end position="307"/>
    </location>
</feature>
<feature type="repeat" description="TPR" evidence="3">
    <location>
        <begin position="403"/>
        <end position="436"/>
    </location>
</feature>
<evidence type="ECO:0000256" key="5">
    <source>
        <dbReference type="SAM" id="SignalP"/>
    </source>
</evidence>
<dbReference type="Pfam" id="PF13432">
    <property type="entry name" value="TPR_16"/>
    <property type="match status" value="1"/>
</dbReference>
<dbReference type="Gene3D" id="1.25.40.10">
    <property type="entry name" value="Tetratricopeptide repeat domain"/>
    <property type="match status" value="2"/>
</dbReference>
<evidence type="ECO:0000256" key="1">
    <source>
        <dbReference type="ARBA" id="ARBA00022737"/>
    </source>
</evidence>
<dbReference type="InterPro" id="IPR019734">
    <property type="entry name" value="TPR_rpt"/>
</dbReference>
<name>A0A5K7YXH0_9BACT</name>
<feature type="repeat" description="TPR" evidence="3">
    <location>
        <begin position="314"/>
        <end position="347"/>
    </location>
</feature>